<dbReference type="Proteomes" id="UP000003089">
    <property type="component" value="Unassembled WGS sequence"/>
</dbReference>
<dbReference type="HOGENOM" id="CLU_004725_0_0_10"/>
<organism evidence="4 5">
    <name type="scientific">Bacteroides nordii CL02T12C05</name>
    <dbReference type="NCBI Taxonomy" id="997884"/>
    <lineage>
        <taxon>Bacteria</taxon>
        <taxon>Pseudomonadati</taxon>
        <taxon>Bacteroidota</taxon>
        <taxon>Bacteroidia</taxon>
        <taxon>Bacteroidales</taxon>
        <taxon>Bacteroidaceae</taxon>
        <taxon>Bacteroides</taxon>
    </lineage>
</organism>
<evidence type="ECO:0000256" key="1">
    <source>
        <dbReference type="ARBA" id="ARBA00022737"/>
    </source>
</evidence>
<keyword evidence="5" id="KW-1185">Reference proteome</keyword>
<evidence type="ECO:0000313" key="4">
    <source>
        <dbReference type="EMBL" id="EIY51707.1"/>
    </source>
</evidence>
<feature type="domain" description="Fibronectin type-III" evidence="3">
    <location>
        <begin position="385"/>
        <end position="474"/>
    </location>
</feature>
<dbReference type="InterPro" id="IPR013783">
    <property type="entry name" value="Ig-like_fold"/>
</dbReference>
<dbReference type="InterPro" id="IPR003961">
    <property type="entry name" value="FN3_dom"/>
</dbReference>
<dbReference type="InterPro" id="IPR044060">
    <property type="entry name" value="Bacterial_rp_domain"/>
</dbReference>
<comment type="caution">
    <text evidence="4">The sequence shown here is derived from an EMBL/GenBank/DDBJ whole genome shotgun (WGS) entry which is preliminary data.</text>
</comment>
<dbReference type="RefSeq" id="WP_007484235.1">
    <property type="nucleotide sequence ID" value="NZ_JH724314.1"/>
</dbReference>
<dbReference type="SUPFAM" id="SSF49265">
    <property type="entry name" value="Fibronectin type III"/>
    <property type="match status" value="2"/>
</dbReference>
<dbReference type="eggNOG" id="COG3291">
    <property type="taxonomic scope" value="Bacteria"/>
</dbReference>
<evidence type="ECO:0000259" key="3">
    <source>
        <dbReference type="PROSITE" id="PS50853"/>
    </source>
</evidence>
<feature type="chain" id="PRO_5003717297" description="Fibronectin type-III domain-containing protein" evidence="2">
    <location>
        <begin position="24"/>
        <end position="1080"/>
    </location>
</feature>
<accession>I8XNQ8</accession>
<dbReference type="Gene3D" id="2.60.40.10">
    <property type="entry name" value="Immunoglobulins"/>
    <property type="match status" value="3"/>
</dbReference>
<feature type="domain" description="Fibronectin type-III" evidence="3">
    <location>
        <begin position="913"/>
        <end position="1004"/>
    </location>
</feature>
<name>I8XNQ8_9BACE</name>
<dbReference type="EMBL" id="AGXS01000015">
    <property type="protein sequence ID" value="EIY51707.1"/>
    <property type="molecule type" value="Genomic_DNA"/>
</dbReference>
<dbReference type="NCBIfam" id="TIGR04183">
    <property type="entry name" value="Por_Secre_tail"/>
    <property type="match status" value="1"/>
</dbReference>
<feature type="signal peptide" evidence="2">
    <location>
        <begin position="1"/>
        <end position="23"/>
    </location>
</feature>
<dbReference type="PATRIC" id="fig|997884.3.peg.1277"/>
<protein>
    <recommendedName>
        <fullName evidence="3">Fibronectin type-III domain-containing protein</fullName>
    </recommendedName>
</protein>
<proteinExistence type="predicted"/>
<dbReference type="InterPro" id="IPR036116">
    <property type="entry name" value="FN3_sf"/>
</dbReference>
<dbReference type="Pfam" id="PF18962">
    <property type="entry name" value="Por_Secre_tail"/>
    <property type="match status" value="1"/>
</dbReference>
<dbReference type="InterPro" id="IPR026444">
    <property type="entry name" value="Secre_tail"/>
</dbReference>
<dbReference type="PANTHER" id="PTHR46708:SF2">
    <property type="entry name" value="FIBRONECTIN TYPE-III DOMAIN-CONTAINING PROTEIN"/>
    <property type="match status" value="1"/>
</dbReference>
<dbReference type="SMART" id="SM00060">
    <property type="entry name" value="FN3"/>
    <property type="match status" value="3"/>
</dbReference>
<sequence length="1080" mass="115130">MNRKRLFFVVMSVFLCAFQSIYANDPKDLTNWTDGGSNYNKTYAYDTEWYDETASEYTISTPAEMAAFAVASATNTFESKTVKLAADLNMEKYGWVSIGAKGFKGVFDGMGHTITSMSYRDKSSALAWGLFHTIDGGTVKNVVVAGSTFTNDNTAGKCPAVGGIAAILKGNGTIINCGFSGAVQLPFAKGAENLGKMKGLMGGLVGILEEGTIENCYVMNSAPVVPNDTIYGNIAGKSNGTISNCYYLLNDTLPDAVNKNQMQGTQTNVLAKDSKSFASGEIAYLLNMNNKGAWGQNNNIPVLAGENIPVIYKINYPAEGEHGKVTGAEYAGKGTAVSLTSSAAEGYAVKDLQVSDATLVNYSAFVMPEKDVTVSYTIAAVSADAIMAFPAGDVKSKSFVAKWNKVDGATDYKITVKKGNVVLEAYNAIAVGNVTSVEVKGLDQNAVYTYTVQSVAGSTVSAESNSIAVTTANVEVSVPSVERRALTAAWDEVKEADSYVVSLTDQAGGTTSIETGDCEYRFAGLNVASAYTIVVTANDKAGKALTVSEPVVVTTTLDYGVQLTNSAFEAWEKERLLAEPVGWNSFTTGDGPMASMTNSDAHMEKSEIIRPGSTGSASVRIWTKTIATVPANGNLTCGKINSGSMTATDQSNHNRTVMEDPEFNQPLNGARPDSLTVWVNYSSNGQATMSARVAATIHDAYNFADPSARGDSLHAVAKAEMNYKAIDATKGGWQRLSIPFDYELKDFAAFYEKMNNDQHWKDSLQVEEFVKPTSADYMLVTFSTNATPGVGKYGDQVYIDDMVLIYNPALKLLKTDKTSYVPGGKLSVDYTLEGTMSPSNLNMEPNVVSLELSDAEGSFAKPTVLAQIVTDNGGSLSATLSDDLALGNYKVRIVTTNYPMVSDELPVVVAAPAVKALDATKVKENSFVANWAAPADAEPADYLLTVKENNIVLEGYNDKATGKVTSCPIEGLKGNASYTYTVKAVYGESISEESNVITVKTMPVGIENTTIDNVSVYPNPAIDVLYINGVTEDSNYTIYDMAGSAISVGKLSGNKANVAELNTGIYFIETIAGKAQFIKK</sequence>
<keyword evidence="2" id="KW-0732">Signal</keyword>
<dbReference type="CDD" id="cd00063">
    <property type="entry name" value="FN3"/>
    <property type="match status" value="2"/>
</dbReference>
<keyword evidence="1" id="KW-0677">Repeat</keyword>
<dbReference type="PANTHER" id="PTHR46708">
    <property type="entry name" value="TENASCIN"/>
    <property type="match status" value="1"/>
</dbReference>
<dbReference type="Pfam" id="PF00041">
    <property type="entry name" value="fn3"/>
    <property type="match status" value="1"/>
</dbReference>
<dbReference type="Gene3D" id="2.160.20.110">
    <property type="match status" value="1"/>
</dbReference>
<evidence type="ECO:0000313" key="5">
    <source>
        <dbReference type="Proteomes" id="UP000003089"/>
    </source>
</evidence>
<dbReference type="Pfam" id="PF18998">
    <property type="entry name" value="Flg_new_2"/>
    <property type="match status" value="1"/>
</dbReference>
<dbReference type="PROSITE" id="PS50853">
    <property type="entry name" value="FN3"/>
    <property type="match status" value="2"/>
</dbReference>
<reference evidence="4 5" key="1">
    <citation type="submission" date="2012-02" db="EMBL/GenBank/DDBJ databases">
        <title>The Genome Sequence of Bacteroides nordii CL02T12C05.</title>
        <authorList>
            <consortium name="The Broad Institute Genome Sequencing Platform"/>
            <person name="Earl A."/>
            <person name="Ward D."/>
            <person name="Feldgarden M."/>
            <person name="Gevers D."/>
            <person name="Zitomersky N.L."/>
            <person name="Coyne M.J."/>
            <person name="Comstock L.E."/>
            <person name="Young S.K."/>
            <person name="Zeng Q."/>
            <person name="Gargeya S."/>
            <person name="Fitzgerald M."/>
            <person name="Haas B."/>
            <person name="Abouelleil A."/>
            <person name="Alvarado L."/>
            <person name="Arachchi H.M."/>
            <person name="Berlin A."/>
            <person name="Chapman S.B."/>
            <person name="Gearin G."/>
            <person name="Goldberg J."/>
            <person name="Griggs A."/>
            <person name="Gujja S."/>
            <person name="Hansen M."/>
            <person name="Heiman D."/>
            <person name="Howarth C."/>
            <person name="Larimer J."/>
            <person name="Lui A."/>
            <person name="MacDonald P.J.P."/>
            <person name="McCowen C."/>
            <person name="Montmayeur A."/>
            <person name="Murphy C."/>
            <person name="Neiman D."/>
            <person name="Pearson M."/>
            <person name="Priest M."/>
            <person name="Roberts A."/>
            <person name="Saif S."/>
            <person name="Shea T."/>
            <person name="Sisk P."/>
            <person name="Stolte C."/>
            <person name="Sykes S."/>
            <person name="Wortman J."/>
            <person name="Nusbaum C."/>
            <person name="Birren B."/>
        </authorList>
    </citation>
    <scope>NUCLEOTIDE SEQUENCE [LARGE SCALE GENOMIC DNA]</scope>
    <source>
        <strain evidence="4 5">CL02T12C05</strain>
    </source>
</reference>
<dbReference type="InterPro" id="IPR050991">
    <property type="entry name" value="ECM_Regulatory_Proteins"/>
</dbReference>
<dbReference type="AlphaFoldDB" id="I8XNQ8"/>
<gene>
    <name evidence="4" type="ORF">HMPREF1068_01254</name>
</gene>
<dbReference type="STRING" id="997884.HMPREF1068_01254"/>
<evidence type="ECO:0000256" key="2">
    <source>
        <dbReference type="SAM" id="SignalP"/>
    </source>
</evidence>